<protein>
    <recommendedName>
        <fullName evidence="3">SCP2 domain-containing protein</fullName>
    </recommendedName>
</protein>
<keyword evidence="1" id="KW-0378">Hydrolase</keyword>
<evidence type="ECO:0000256" key="1">
    <source>
        <dbReference type="ARBA" id="ARBA00022801"/>
    </source>
</evidence>
<dbReference type="Gene3D" id="3.40.50.1820">
    <property type="entry name" value="alpha/beta hydrolase"/>
    <property type="match status" value="1"/>
</dbReference>
<dbReference type="RefSeq" id="XP_014570044.1">
    <property type="nucleotide sequence ID" value="XM_014714558.1"/>
</dbReference>
<name>G7DY75_MIXOS</name>
<evidence type="ECO:0000313" key="4">
    <source>
        <dbReference type="EMBL" id="GAA95535.1"/>
    </source>
</evidence>
<dbReference type="GO" id="GO:0005829">
    <property type="term" value="C:cytosol"/>
    <property type="evidence" value="ECO:0007669"/>
    <property type="project" value="TreeGrafter"/>
</dbReference>
<dbReference type="SUPFAM" id="SSF53474">
    <property type="entry name" value="alpha/beta-Hydrolases"/>
    <property type="match status" value="1"/>
</dbReference>
<dbReference type="PANTHER" id="PTHR10094:SF28">
    <property type="entry name" value="SCP2 DOMAIN-CONTAINING PROTEIN"/>
    <property type="match status" value="1"/>
</dbReference>
<evidence type="ECO:0000259" key="3">
    <source>
        <dbReference type="Pfam" id="PF02036"/>
    </source>
</evidence>
<dbReference type="GO" id="GO:0052689">
    <property type="term" value="F:carboxylic ester hydrolase activity"/>
    <property type="evidence" value="ECO:0007669"/>
    <property type="project" value="UniProtKB-ARBA"/>
</dbReference>
<gene>
    <name evidence="4" type="primary">Mo02190</name>
    <name evidence="4" type="ORF">E5Q_02190</name>
</gene>
<organism evidence="4 5">
    <name type="scientific">Mixia osmundae (strain CBS 9802 / IAM 14324 / JCM 22182 / KY 12970)</name>
    <dbReference type="NCBI Taxonomy" id="764103"/>
    <lineage>
        <taxon>Eukaryota</taxon>
        <taxon>Fungi</taxon>
        <taxon>Dikarya</taxon>
        <taxon>Basidiomycota</taxon>
        <taxon>Pucciniomycotina</taxon>
        <taxon>Mixiomycetes</taxon>
        <taxon>Mixiales</taxon>
        <taxon>Mixiaceae</taxon>
        <taxon>Mixia</taxon>
    </lineage>
</organism>
<reference evidence="4 5" key="1">
    <citation type="journal article" date="2011" name="J. Gen. Appl. Microbiol.">
        <title>Draft genome sequencing of the enigmatic basidiomycete Mixia osmundae.</title>
        <authorList>
            <person name="Nishida H."/>
            <person name="Nagatsuka Y."/>
            <person name="Sugiyama J."/>
        </authorList>
    </citation>
    <scope>NUCLEOTIDE SEQUENCE [LARGE SCALE GENOMIC DNA]</scope>
    <source>
        <strain evidence="5">CBS 9802 / IAM 14324 / JCM 22182 / KY 12970</strain>
    </source>
</reference>
<dbReference type="InterPro" id="IPR036527">
    <property type="entry name" value="SCP2_sterol-bd_dom_sf"/>
</dbReference>
<dbReference type="PANTHER" id="PTHR10094">
    <property type="entry name" value="STEROL CARRIER PROTEIN 2 SCP-2 FAMILY PROTEIN"/>
    <property type="match status" value="1"/>
</dbReference>
<dbReference type="EMBL" id="BABT02000062">
    <property type="protein sequence ID" value="GAA95535.1"/>
    <property type="molecule type" value="Genomic_DNA"/>
</dbReference>
<comment type="caution">
    <text evidence="4">The sequence shown here is derived from an EMBL/GenBank/DDBJ whole genome shotgun (WGS) entry which is preliminary data.</text>
</comment>
<dbReference type="SUPFAM" id="SSF55718">
    <property type="entry name" value="SCP-like"/>
    <property type="match status" value="1"/>
</dbReference>
<dbReference type="InterPro" id="IPR029058">
    <property type="entry name" value="AB_hydrolase_fold"/>
</dbReference>
<dbReference type="SMART" id="SM01110">
    <property type="entry name" value="Cutinase"/>
    <property type="match status" value="1"/>
</dbReference>
<dbReference type="FunFam" id="3.30.1050.10:FF:000001">
    <property type="entry name" value="Putative Non-specific lipid-transfer protein"/>
    <property type="match status" value="1"/>
</dbReference>
<dbReference type="STRING" id="764103.G7DY75"/>
<dbReference type="Proteomes" id="UP000009131">
    <property type="component" value="Unassembled WGS sequence"/>
</dbReference>
<dbReference type="Pfam" id="PF01083">
    <property type="entry name" value="Cutinase"/>
    <property type="match status" value="1"/>
</dbReference>
<proteinExistence type="predicted"/>
<reference evidence="4 5" key="2">
    <citation type="journal article" date="2012" name="Open Biol.">
        <title>Characteristics of nucleosomes and linker DNA regions on the genome of the basidiomycete Mixia osmundae revealed by mono- and dinucleosome mapping.</title>
        <authorList>
            <person name="Nishida H."/>
            <person name="Kondo S."/>
            <person name="Matsumoto T."/>
            <person name="Suzuki Y."/>
            <person name="Yoshikawa H."/>
            <person name="Taylor T.D."/>
            <person name="Sugiyama J."/>
        </authorList>
    </citation>
    <scope>NUCLEOTIDE SEQUENCE [LARGE SCALE GENOMIC DNA]</scope>
    <source>
        <strain evidence="5">CBS 9802 / IAM 14324 / JCM 22182 / KY 12970</strain>
    </source>
</reference>
<accession>G7DY75</accession>
<feature type="region of interest" description="Disordered" evidence="2">
    <location>
        <begin position="342"/>
        <end position="362"/>
    </location>
</feature>
<dbReference type="eggNOG" id="KOG4170">
    <property type="taxonomic scope" value="Eukaryota"/>
</dbReference>
<dbReference type="AlphaFoldDB" id="G7DY75"/>
<dbReference type="InParanoid" id="G7DY75"/>
<sequence length="565" mass="62013">MSLAVEGFNSSKLFDEIADGISKMSDDEKKANMKKVNGIFQMNVKNSGGKEESWTIDLKKEGKVYKGAAKPKADVTINLADQTFQDLADGKLNGQKAFMSGKLKVKGNIMACSSPSRAGSLLTCQTVTARYQARQRAQVCTRLKGIRRDRVIEHRFICFSSYHRHPLHLSHLITGMFALAALTIVSAELTKTPTTHRNVARDNPFDWLTGGGIKKEIDHFFGSGDGDKGGQTSACAPRMVVIVRGTTEAYGTCKACDPAVAIAQQKYPDIKRVDVEYAAGLMQDSSEGTANIISIVKGCPNSNIVLVGYSQGAAATTRAMSSLTPSAKLGALLFGSPCEGRGDKGAEDGNGGRTLATGPEDMTGCSVPSSWNNVDTLLELCEGGDPVCGSGMNVMAHIEYQKGSTPQIAANFIEKRLATAQQDGNSPVPIGQDYPPSKSWIWQCAFNWIQPKHQWSLTWDMEVIDGTYLCPSRVDPPSIYCQANVLRLADEKGQDSMQWLLGDGRQYEFAFRMWWNVEQWPYNITLFRLDDIIAPHIRHSSVKSLQYYTIECDGRPVPKKPYFDE</sequence>
<evidence type="ECO:0000256" key="2">
    <source>
        <dbReference type="SAM" id="MobiDB-lite"/>
    </source>
</evidence>
<dbReference type="ESTHER" id="mixos-g7dy75">
    <property type="family name" value="Cutinase"/>
</dbReference>
<dbReference type="InterPro" id="IPR000675">
    <property type="entry name" value="Cutinase/axe"/>
</dbReference>
<keyword evidence="5" id="KW-1185">Reference proteome</keyword>
<feature type="domain" description="SCP2" evidence="3">
    <location>
        <begin position="25"/>
        <end position="111"/>
    </location>
</feature>
<dbReference type="Gene3D" id="3.30.1050.10">
    <property type="entry name" value="SCP2 sterol-binding domain"/>
    <property type="match status" value="1"/>
</dbReference>
<dbReference type="HOGENOM" id="CLU_482392_0_0_1"/>
<dbReference type="OrthoDB" id="10265837at2759"/>
<dbReference type="InterPro" id="IPR003033">
    <property type="entry name" value="SCP2_sterol-bd_dom"/>
</dbReference>
<dbReference type="Pfam" id="PF02036">
    <property type="entry name" value="SCP2"/>
    <property type="match status" value="1"/>
</dbReference>
<evidence type="ECO:0000313" key="5">
    <source>
        <dbReference type="Proteomes" id="UP000009131"/>
    </source>
</evidence>